<dbReference type="PANTHER" id="PTHR11575">
    <property type="entry name" value="5'-NUCLEOTIDASE-RELATED"/>
    <property type="match status" value="1"/>
</dbReference>
<evidence type="ECO:0000313" key="6">
    <source>
        <dbReference type="Proteomes" id="UP001198220"/>
    </source>
</evidence>
<evidence type="ECO:0000256" key="2">
    <source>
        <dbReference type="RuleBase" id="RU362119"/>
    </source>
</evidence>
<dbReference type="CDD" id="cd00845">
    <property type="entry name" value="MPP_UshA_N_like"/>
    <property type="match status" value="1"/>
</dbReference>
<evidence type="ECO:0000313" key="5">
    <source>
        <dbReference type="EMBL" id="MCC2126201.1"/>
    </source>
</evidence>
<dbReference type="PRINTS" id="PR01607">
    <property type="entry name" value="APYRASEFAMLY"/>
</dbReference>
<dbReference type="InterPro" id="IPR008334">
    <property type="entry name" value="5'-Nucleotdase_C"/>
</dbReference>
<comment type="caution">
    <text evidence="5">The sequence shown here is derived from an EMBL/GenBank/DDBJ whole genome shotgun (WGS) entry which is preliminary data.</text>
</comment>
<dbReference type="EMBL" id="JAJEPS010000007">
    <property type="protein sequence ID" value="MCC2126201.1"/>
    <property type="molecule type" value="Genomic_DNA"/>
</dbReference>
<dbReference type="InterPro" id="IPR004843">
    <property type="entry name" value="Calcineurin-like_PHP"/>
</dbReference>
<feature type="domain" description="Calcineurin-like phosphoesterase" evidence="3">
    <location>
        <begin position="8"/>
        <end position="219"/>
    </location>
</feature>
<reference evidence="5 6" key="1">
    <citation type="submission" date="2021-10" db="EMBL/GenBank/DDBJ databases">
        <title>Anaerobic single-cell dispensing facilitates the cultivation of human gut bacteria.</title>
        <authorList>
            <person name="Afrizal A."/>
        </authorList>
    </citation>
    <scope>NUCLEOTIDE SEQUENCE [LARGE SCALE GENOMIC DNA]</scope>
    <source>
        <strain evidence="5 6">CLA-AA-H276</strain>
    </source>
</reference>
<evidence type="ECO:0000259" key="3">
    <source>
        <dbReference type="Pfam" id="PF00149"/>
    </source>
</evidence>
<dbReference type="Pfam" id="PF02872">
    <property type="entry name" value="5_nucleotid_C"/>
    <property type="match status" value="1"/>
</dbReference>
<evidence type="ECO:0000259" key="4">
    <source>
        <dbReference type="Pfam" id="PF02872"/>
    </source>
</evidence>
<dbReference type="AlphaFoldDB" id="A0AAE3DC07"/>
<dbReference type="SUPFAM" id="SSF56300">
    <property type="entry name" value="Metallo-dependent phosphatases"/>
    <property type="match status" value="1"/>
</dbReference>
<dbReference type="Gene3D" id="3.90.780.10">
    <property type="entry name" value="5'-Nucleotidase, C-terminal domain"/>
    <property type="match status" value="1"/>
</dbReference>
<proteinExistence type="inferred from homology"/>
<dbReference type="GO" id="GO:0000166">
    <property type="term" value="F:nucleotide binding"/>
    <property type="evidence" value="ECO:0007669"/>
    <property type="project" value="UniProtKB-KW"/>
</dbReference>
<dbReference type="RefSeq" id="WP_308459325.1">
    <property type="nucleotide sequence ID" value="NZ_JAJEPS010000007.1"/>
</dbReference>
<protein>
    <submittedName>
        <fullName evidence="5">5'-nucleotidase C-terminal domain-containing protein</fullName>
    </submittedName>
</protein>
<dbReference type="SUPFAM" id="SSF55816">
    <property type="entry name" value="5'-nucleotidase (syn. UDP-sugar hydrolase), C-terminal domain"/>
    <property type="match status" value="1"/>
</dbReference>
<dbReference type="InterPro" id="IPR036907">
    <property type="entry name" value="5'-Nucleotdase_C_sf"/>
</dbReference>
<comment type="similarity">
    <text evidence="2">Belongs to the 5'-nucleotidase family.</text>
</comment>
<keyword evidence="1" id="KW-0732">Signal</keyword>
<dbReference type="InterPro" id="IPR029052">
    <property type="entry name" value="Metallo-depent_PP-like"/>
</dbReference>
<name>A0AAE3DC07_9FIRM</name>
<keyword evidence="6" id="KW-1185">Reference proteome</keyword>
<dbReference type="Gene3D" id="3.60.21.10">
    <property type="match status" value="1"/>
</dbReference>
<feature type="domain" description="5'-Nucleotidase C-terminal" evidence="4">
    <location>
        <begin position="306"/>
        <end position="438"/>
    </location>
</feature>
<dbReference type="Pfam" id="PF00149">
    <property type="entry name" value="Metallophos"/>
    <property type="match status" value="1"/>
</dbReference>
<organism evidence="5 6">
    <name type="scientific">Hominiventricola filiformis</name>
    <dbReference type="NCBI Taxonomy" id="2885352"/>
    <lineage>
        <taxon>Bacteria</taxon>
        <taxon>Bacillati</taxon>
        <taxon>Bacillota</taxon>
        <taxon>Clostridia</taxon>
        <taxon>Lachnospirales</taxon>
        <taxon>Lachnospiraceae</taxon>
        <taxon>Hominiventricola</taxon>
    </lineage>
</organism>
<dbReference type="Proteomes" id="UP001198220">
    <property type="component" value="Unassembled WGS sequence"/>
</dbReference>
<evidence type="ECO:0000256" key="1">
    <source>
        <dbReference type="ARBA" id="ARBA00022729"/>
    </source>
</evidence>
<keyword evidence="2" id="KW-0378">Hydrolase</keyword>
<sequence>MKNLKKLTILHSNDMHGDFLAEQIDEKLVGGVSFLSGYVNMVRKQEKNVLYAIAGDMFRGSVIDSEYKGVSTIGIMNLLGPDVATIGNHEVDYGLSHLLFLEKCANFPIINANFHIRANRRRLFQPFYIAEMDGMKILFIGIITEDVLAQTKADELIGSFVDIGEAAQEVGNICNAYNAIDIDFTVLLTHIGFEEDKKLAALLDPAWGVDVIIGGHSHSFVTEPALVNGIYIVQAGTGTDQIGRFDIMVDTDLNAIDTFTWQLIPINNETCQKDEEMEQFINHYRKETDKKYDRIVTRFTNCLTHPVRNQETALGNLMADILCDSLGIDLMLMGSGAIRSYELGPVVHYQDLVECLPYDEAVYMLQVNGTQLERMLRRILREEAFEGEHTEFYQFSHGMQIIWSRGKQEFETLTLNGKALDQQKLYTIALSKFHYMNIQNFLNISLEEIKINAPPRVLATSYRDIVEEYMMMNPHLSSEVEGRLIVKT</sequence>
<gene>
    <name evidence="5" type="ORF">LKD36_08410</name>
</gene>
<accession>A0AAE3DC07</accession>
<dbReference type="GO" id="GO:0016787">
    <property type="term" value="F:hydrolase activity"/>
    <property type="evidence" value="ECO:0007669"/>
    <property type="project" value="UniProtKB-KW"/>
</dbReference>
<dbReference type="InterPro" id="IPR006179">
    <property type="entry name" value="5_nucleotidase/apyrase"/>
</dbReference>
<dbReference type="GO" id="GO:0009166">
    <property type="term" value="P:nucleotide catabolic process"/>
    <property type="evidence" value="ECO:0007669"/>
    <property type="project" value="InterPro"/>
</dbReference>
<dbReference type="GO" id="GO:0030288">
    <property type="term" value="C:outer membrane-bounded periplasmic space"/>
    <property type="evidence" value="ECO:0007669"/>
    <property type="project" value="TreeGrafter"/>
</dbReference>
<keyword evidence="2" id="KW-0547">Nucleotide-binding</keyword>
<dbReference type="PANTHER" id="PTHR11575:SF24">
    <property type="entry name" value="5'-NUCLEOTIDASE"/>
    <property type="match status" value="1"/>
</dbReference>